<dbReference type="GO" id="GO:0051745">
    <property type="term" value="F:4-hydroxy-3-methylbut-2-enyl diphosphate reductase activity"/>
    <property type="evidence" value="ECO:0007669"/>
    <property type="project" value="UniProtKB-UniRule"/>
</dbReference>
<sequence length="311" mass="35073">MKIFLANPRGFCAGVRRAIDYVNFALDLRRPVYVKHEIVHNTHVVEDFRNRGVTFVEDISDIPDRSVLVFSAHGVSKSIFLEAKNRDFSSVLDATCPLVKKIHHRIHRASRNSQDVILIGDPKHPEVQGTLGQYEENNGSEIHVINSLHEIDRLKIRNTENLIFSMQTTLWMDSTKKIVQKLFSKFPKILGPSSEEICYATRNRQEALRNLSERSDIILVVGSKNSSNSNSLLQLSNGLGVRSYLIDSVEDIENISFDQLSSVGLTAGASTPSSAISEIIKRLKVVGFDEVQEIPTSVEERTIFRSPRFRV</sequence>
<dbReference type="Gene3D" id="3.40.50.11270">
    <property type="match status" value="1"/>
</dbReference>
<dbReference type="GO" id="GO:0050992">
    <property type="term" value="P:dimethylallyl diphosphate biosynthetic process"/>
    <property type="evidence" value="ECO:0007669"/>
    <property type="project" value="UniProtKB-UniRule"/>
</dbReference>
<gene>
    <name evidence="6" type="primary">ispH</name>
    <name evidence="7" type="ORF">P689_119221</name>
</gene>
<evidence type="ECO:0000256" key="6">
    <source>
        <dbReference type="HAMAP-Rule" id="MF_00191"/>
    </source>
</evidence>
<feature type="binding site" evidence="6">
    <location>
        <position position="227"/>
    </location>
    <ligand>
        <name>(2E)-4-hydroxy-3-methylbut-2-enyl diphosphate</name>
        <dbReference type="ChEBI" id="CHEBI:128753"/>
    </ligand>
</feature>
<accession>A0A0C1VK64</accession>
<name>A0A0C1VK64_9ENTR</name>
<feature type="binding site" evidence="6">
    <location>
        <position position="198"/>
    </location>
    <ligand>
        <name>[4Fe-4S] cluster</name>
        <dbReference type="ChEBI" id="CHEBI:49883"/>
    </ligand>
</feature>
<reference evidence="7 8" key="1">
    <citation type="journal article" date="2014" name="G3 (Bethesda)">
        <title>Genome sequence of Candidatus Riesia pediculischaeffi, endosymbiont of chimpanzee lice, and genomic comparison of recently acquired endosymbionts from human and chimpanzee lice.</title>
        <authorList>
            <person name="Boyd B.M."/>
            <person name="Allen J.M."/>
            <person name="de Crecy-Lagard V."/>
            <person name="Reed D.L."/>
        </authorList>
    </citation>
    <scope>NUCLEOTIDE SEQUENCE [LARGE SCALE GENOMIC DNA]</scope>
    <source>
        <strain evidence="7 8">PTSU</strain>
    </source>
</reference>
<evidence type="ECO:0000256" key="2">
    <source>
        <dbReference type="ARBA" id="ARBA00022723"/>
    </source>
</evidence>
<feature type="binding site" evidence="6">
    <location>
        <position position="124"/>
    </location>
    <ligand>
        <name>(2E)-4-hydroxy-3-methylbut-2-enyl diphosphate</name>
        <dbReference type="ChEBI" id="CHEBI:128753"/>
    </ligand>
</feature>
<dbReference type="EMBL" id="AWXV01000002">
    <property type="protein sequence ID" value="KIE64250.1"/>
    <property type="molecule type" value="Genomic_DNA"/>
</dbReference>
<feature type="binding site" evidence="6">
    <location>
        <position position="124"/>
    </location>
    <ligand>
        <name>dimethylallyl diphosphate</name>
        <dbReference type="ChEBI" id="CHEBI:57623"/>
    </ligand>
</feature>
<dbReference type="InterPro" id="IPR003451">
    <property type="entry name" value="LytB/IspH"/>
</dbReference>
<dbReference type="Pfam" id="PF02401">
    <property type="entry name" value="LYTB"/>
    <property type="match status" value="1"/>
</dbReference>
<dbReference type="NCBIfam" id="TIGR00216">
    <property type="entry name" value="ispH_lytB"/>
    <property type="match status" value="1"/>
</dbReference>
<feature type="binding site" evidence="6">
    <location>
        <position position="270"/>
    </location>
    <ligand>
        <name>dimethylallyl diphosphate</name>
        <dbReference type="ChEBI" id="CHEBI:57623"/>
    </ligand>
</feature>
<feature type="binding site" evidence="6">
    <location>
        <position position="73"/>
    </location>
    <ligand>
        <name>isopentenyl diphosphate</name>
        <dbReference type="ChEBI" id="CHEBI:128769"/>
    </ligand>
</feature>
<feature type="binding site" evidence="6">
    <location>
        <position position="96"/>
    </location>
    <ligand>
        <name>[4Fe-4S] cluster</name>
        <dbReference type="ChEBI" id="CHEBI:49883"/>
    </ligand>
</feature>
<comment type="cofactor">
    <cofactor evidence="6">
        <name>[4Fe-4S] cluster</name>
        <dbReference type="ChEBI" id="CHEBI:49883"/>
    </cofactor>
    <text evidence="6">Binds 1 [4Fe-4S] cluster per subunit.</text>
</comment>
<feature type="binding site" evidence="6">
    <location>
        <position position="40"/>
    </location>
    <ligand>
        <name>dimethylallyl diphosphate</name>
        <dbReference type="ChEBI" id="CHEBI:57623"/>
    </ligand>
</feature>
<dbReference type="OrthoDB" id="9804068at2"/>
<feature type="binding site" evidence="6">
    <location>
        <position position="40"/>
    </location>
    <ligand>
        <name>(2E)-4-hydroxy-3-methylbut-2-enyl diphosphate</name>
        <dbReference type="ChEBI" id="CHEBI:128753"/>
    </ligand>
</feature>
<dbReference type="EC" id="1.17.7.4" evidence="6"/>
<dbReference type="Gene3D" id="3.40.1010.20">
    <property type="entry name" value="4-hydroxy-3-methylbut-2-enyl diphosphate reductase, catalytic domain"/>
    <property type="match status" value="2"/>
</dbReference>
<dbReference type="PANTHER" id="PTHR30426">
    <property type="entry name" value="4-HYDROXY-3-METHYLBUT-2-ENYL DIPHOSPHATE REDUCTASE"/>
    <property type="match status" value="1"/>
</dbReference>
<dbReference type="HOGENOM" id="CLU_027486_1_1_6"/>
<comment type="subunit">
    <text evidence="6">Homodimer.</text>
</comment>
<dbReference type="UniPathway" id="UPA00056">
    <property type="reaction ID" value="UER00097"/>
</dbReference>
<dbReference type="CDD" id="cd13944">
    <property type="entry name" value="lytB_ispH"/>
    <property type="match status" value="1"/>
</dbReference>
<dbReference type="PATRIC" id="fig|1401651.3.peg.245"/>
<evidence type="ECO:0000313" key="8">
    <source>
        <dbReference type="Proteomes" id="UP000054529"/>
    </source>
</evidence>
<feature type="binding site" evidence="6">
    <location>
        <position position="124"/>
    </location>
    <ligand>
        <name>isopentenyl diphosphate</name>
        <dbReference type="ChEBI" id="CHEBI:128769"/>
    </ligand>
</feature>
<feature type="binding site" evidence="6">
    <location>
        <position position="168"/>
    </location>
    <ligand>
        <name>(2E)-4-hydroxy-3-methylbut-2-enyl diphosphate</name>
        <dbReference type="ChEBI" id="CHEBI:128753"/>
    </ligand>
</feature>
<dbReference type="AlphaFoldDB" id="A0A0C1VK64"/>
<keyword evidence="4 6" id="KW-0411">Iron-sulfur</keyword>
<feature type="binding site" evidence="6">
    <location>
        <position position="228"/>
    </location>
    <ligand>
        <name>dimethylallyl diphosphate</name>
        <dbReference type="ChEBI" id="CHEBI:57623"/>
    </ligand>
</feature>
<feature type="binding site" evidence="6">
    <location>
        <position position="270"/>
    </location>
    <ligand>
        <name>isopentenyl diphosphate</name>
        <dbReference type="ChEBI" id="CHEBI:128769"/>
    </ligand>
</feature>
<dbReference type="GO" id="GO:0016114">
    <property type="term" value="P:terpenoid biosynthetic process"/>
    <property type="evidence" value="ECO:0007669"/>
    <property type="project" value="UniProtKB-UniRule"/>
</dbReference>
<comment type="catalytic activity">
    <reaction evidence="6">
        <text>dimethylallyl diphosphate + 2 oxidized [2Fe-2S]-[ferredoxin] + H2O = (2E)-4-hydroxy-3-methylbut-2-enyl diphosphate + 2 reduced [2Fe-2S]-[ferredoxin] + 2 H(+)</text>
        <dbReference type="Rhea" id="RHEA:24825"/>
        <dbReference type="Rhea" id="RHEA-COMP:10000"/>
        <dbReference type="Rhea" id="RHEA-COMP:10001"/>
        <dbReference type="ChEBI" id="CHEBI:15377"/>
        <dbReference type="ChEBI" id="CHEBI:15378"/>
        <dbReference type="ChEBI" id="CHEBI:33737"/>
        <dbReference type="ChEBI" id="CHEBI:33738"/>
        <dbReference type="ChEBI" id="CHEBI:57623"/>
        <dbReference type="ChEBI" id="CHEBI:128753"/>
        <dbReference type="EC" id="1.17.7.4"/>
    </reaction>
</comment>
<dbReference type="Proteomes" id="UP000054529">
    <property type="component" value="Unassembled WGS sequence"/>
</dbReference>
<proteinExistence type="inferred from homology"/>
<feature type="binding site" evidence="6">
    <location>
        <position position="40"/>
    </location>
    <ligand>
        <name>isopentenyl diphosphate</name>
        <dbReference type="ChEBI" id="CHEBI:128769"/>
    </ligand>
</feature>
<protein>
    <recommendedName>
        <fullName evidence="6">4-hydroxy-3-methylbut-2-enyl diphosphate reductase</fullName>
        <shortName evidence="6">HMBPP reductase</shortName>
        <ecNumber evidence="6">1.17.7.4</ecNumber>
    </recommendedName>
</protein>
<evidence type="ECO:0000256" key="5">
    <source>
        <dbReference type="ARBA" id="ARBA00023229"/>
    </source>
</evidence>
<feature type="binding site" evidence="6">
    <location>
        <position position="226"/>
    </location>
    <ligand>
        <name>isopentenyl diphosphate</name>
        <dbReference type="ChEBI" id="CHEBI:128769"/>
    </ligand>
</feature>
<feature type="binding site" evidence="6">
    <location>
        <position position="228"/>
    </location>
    <ligand>
        <name>isopentenyl diphosphate</name>
        <dbReference type="ChEBI" id="CHEBI:128769"/>
    </ligand>
</feature>
<evidence type="ECO:0000313" key="7">
    <source>
        <dbReference type="EMBL" id="KIE64250.1"/>
    </source>
</evidence>
<keyword evidence="2 6" id="KW-0479">Metal-binding</keyword>
<feature type="binding site" evidence="6">
    <location>
        <position position="270"/>
    </location>
    <ligand>
        <name>(2E)-4-hydroxy-3-methylbut-2-enyl diphosphate</name>
        <dbReference type="ChEBI" id="CHEBI:128753"/>
    </ligand>
</feature>
<feature type="binding site" evidence="6">
    <location>
        <position position="227"/>
    </location>
    <ligand>
        <name>dimethylallyl diphosphate</name>
        <dbReference type="ChEBI" id="CHEBI:57623"/>
    </ligand>
</feature>
<dbReference type="PANTHER" id="PTHR30426:SF0">
    <property type="entry name" value="4-HYDROXY-3-METHYLBUT-2-ENYL DIPHOSPHATE REDUCTASE"/>
    <property type="match status" value="1"/>
</dbReference>
<feature type="binding site" evidence="6">
    <location>
        <position position="226"/>
    </location>
    <ligand>
        <name>(2E)-4-hydroxy-3-methylbut-2-enyl diphosphate</name>
        <dbReference type="ChEBI" id="CHEBI:128753"/>
    </ligand>
</feature>
<feature type="binding site" evidence="6">
    <location>
        <position position="228"/>
    </location>
    <ligand>
        <name>(2E)-4-hydroxy-3-methylbut-2-enyl diphosphate</name>
        <dbReference type="ChEBI" id="CHEBI:128753"/>
    </ligand>
</feature>
<dbReference type="GO" id="GO:0046872">
    <property type="term" value="F:metal ion binding"/>
    <property type="evidence" value="ECO:0007669"/>
    <property type="project" value="UniProtKB-KW"/>
</dbReference>
<keyword evidence="6" id="KW-0560">Oxidoreductase</keyword>
<comment type="pathway">
    <text evidence="6">Isoprenoid biosynthesis; isopentenyl diphosphate biosynthesis via DXP pathway; isopentenyl diphosphate from 1-deoxy-D-xylulose 5-phosphate: step 6/6.</text>
</comment>
<dbReference type="GO" id="GO:0019288">
    <property type="term" value="P:isopentenyl diphosphate biosynthetic process, methylerythritol 4-phosphate pathway"/>
    <property type="evidence" value="ECO:0007669"/>
    <property type="project" value="UniProtKB-UniRule"/>
</dbReference>
<evidence type="ECO:0000256" key="1">
    <source>
        <dbReference type="ARBA" id="ARBA00022485"/>
    </source>
</evidence>
<feature type="binding site" evidence="6">
    <location>
        <position position="226"/>
    </location>
    <ligand>
        <name>dimethylallyl diphosphate</name>
        <dbReference type="ChEBI" id="CHEBI:57623"/>
    </ligand>
</feature>
<comment type="function">
    <text evidence="6">Catalyzes the conversion of 1-hydroxy-2-methyl-2-(E)-butenyl 4-diphosphate (HMBPP) into a mixture of isopentenyl diphosphate (IPP) and dimethylallyl diphosphate (DMAPP). Acts in the terminal step of the DOXP/MEP pathway for isoprenoid precursor biosynthesis.</text>
</comment>
<organism evidence="7 8">
    <name type="scientific">Candidatus Riesia pediculischaeffi PTSU</name>
    <dbReference type="NCBI Taxonomy" id="1401651"/>
    <lineage>
        <taxon>Bacteria</taxon>
        <taxon>Pseudomonadati</taxon>
        <taxon>Pseudomonadota</taxon>
        <taxon>Gammaproteobacteria</taxon>
        <taxon>Enterobacterales</taxon>
        <taxon>Enterobacteriaceae</taxon>
        <taxon>Candidatus Riesia</taxon>
    </lineage>
</organism>
<keyword evidence="1 6" id="KW-0004">4Fe-4S</keyword>
<evidence type="ECO:0000256" key="3">
    <source>
        <dbReference type="ARBA" id="ARBA00023004"/>
    </source>
</evidence>
<dbReference type="RefSeq" id="WP_039719636.1">
    <property type="nucleotide sequence ID" value="NZ_AWXV01000002.1"/>
</dbReference>
<evidence type="ECO:0000256" key="4">
    <source>
        <dbReference type="ARBA" id="ARBA00023014"/>
    </source>
</evidence>
<dbReference type="UniPathway" id="UPA00059">
    <property type="reaction ID" value="UER00105"/>
</dbReference>
<dbReference type="GO" id="GO:0051539">
    <property type="term" value="F:4 iron, 4 sulfur cluster binding"/>
    <property type="evidence" value="ECO:0007669"/>
    <property type="project" value="UniProtKB-UniRule"/>
</dbReference>
<comment type="similarity">
    <text evidence="6">Belongs to the IspH family.</text>
</comment>
<dbReference type="HAMAP" id="MF_00191">
    <property type="entry name" value="IspH"/>
    <property type="match status" value="1"/>
</dbReference>
<comment type="catalytic activity">
    <reaction evidence="6">
        <text>isopentenyl diphosphate + 2 oxidized [2Fe-2S]-[ferredoxin] + H2O = (2E)-4-hydroxy-3-methylbut-2-enyl diphosphate + 2 reduced [2Fe-2S]-[ferredoxin] + 2 H(+)</text>
        <dbReference type="Rhea" id="RHEA:24488"/>
        <dbReference type="Rhea" id="RHEA-COMP:10000"/>
        <dbReference type="Rhea" id="RHEA-COMP:10001"/>
        <dbReference type="ChEBI" id="CHEBI:15377"/>
        <dbReference type="ChEBI" id="CHEBI:15378"/>
        <dbReference type="ChEBI" id="CHEBI:33737"/>
        <dbReference type="ChEBI" id="CHEBI:33738"/>
        <dbReference type="ChEBI" id="CHEBI:128753"/>
        <dbReference type="ChEBI" id="CHEBI:128769"/>
        <dbReference type="EC" id="1.17.7.4"/>
    </reaction>
</comment>
<feature type="active site" description="Proton donor" evidence="6">
    <location>
        <position position="126"/>
    </location>
</feature>
<comment type="pathway">
    <text evidence="6">Isoprenoid biosynthesis; dimethylallyl diphosphate biosynthesis; dimethylallyl diphosphate from (2E)-4-hydroxy-3-methylbutenyl diphosphate: step 1/1.</text>
</comment>
<feature type="binding site" evidence="6">
    <location>
        <position position="12"/>
    </location>
    <ligand>
        <name>[4Fe-4S] cluster</name>
        <dbReference type="ChEBI" id="CHEBI:49883"/>
    </ligand>
</feature>
<keyword evidence="5 6" id="KW-0414">Isoprene biosynthesis</keyword>
<keyword evidence="3 6" id="KW-0408">Iron</keyword>
<feature type="binding site" evidence="6">
    <location>
        <position position="227"/>
    </location>
    <ligand>
        <name>isopentenyl diphosphate</name>
        <dbReference type="ChEBI" id="CHEBI:128769"/>
    </ligand>
</feature>
<comment type="caution">
    <text evidence="7">The sequence shown here is derived from an EMBL/GenBank/DDBJ whole genome shotgun (WGS) entry which is preliminary data.</text>
</comment>
<feature type="binding site" evidence="6">
    <location>
        <position position="73"/>
    </location>
    <ligand>
        <name>(2E)-4-hydroxy-3-methylbut-2-enyl diphosphate</name>
        <dbReference type="ChEBI" id="CHEBI:128753"/>
    </ligand>
</feature>
<feature type="binding site" evidence="6">
    <location>
        <position position="73"/>
    </location>
    <ligand>
        <name>dimethylallyl diphosphate</name>
        <dbReference type="ChEBI" id="CHEBI:57623"/>
    </ligand>
</feature>